<dbReference type="AlphaFoldDB" id="A0AAD5LQ58"/>
<gene>
    <name evidence="1" type="ORF">P43SY_011016</name>
</gene>
<proteinExistence type="predicted"/>
<protein>
    <submittedName>
        <fullName evidence="1">Uncharacterized protein</fullName>
    </submittedName>
</protein>
<accession>A0AAD5LQ58</accession>
<evidence type="ECO:0000313" key="2">
    <source>
        <dbReference type="Proteomes" id="UP001209570"/>
    </source>
</evidence>
<dbReference type="Proteomes" id="UP001209570">
    <property type="component" value="Unassembled WGS sequence"/>
</dbReference>
<name>A0AAD5LQ58_PYTIN</name>
<dbReference type="EMBL" id="JAKCXM010004883">
    <property type="protein sequence ID" value="KAJ0389104.1"/>
    <property type="molecule type" value="Genomic_DNA"/>
</dbReference>
<organism evidence="1 2">
    <name type="scientific">Pythium insidiosum</name>
    <name type="common">Pythiosis disease agent</name>
    <dbReference type="NCBI Taxonomy" id="114742"/>
    <lineage>
        <taxon>Eukaryota</taxon>
        <taxon>Sar</taxon>
        <taxon>Stramenopiles</taxon>
        <taxon>Oomycota</taxon>
        <taxon>Peronosporomycetes</taxon>
        <taxon>Pythiales</taxon>
        <taxon>Pythiaceae</taxon>
        <taxon>Pythium</taxon>
    </lineage>
</organism>
<comment type="caution">
    <text evidence="1">The sequence shown here is derived from an EMBL/GenBank/DDBJ whole genome shotgun (WGS) entry which is preliminary data.</text>
</comment>
<keyword evidence="2" id="KW-1185">Reference proteome</keyword>
<reference evidence="1" key="1">
    <citation type="submission" date="2021-12" db="EMBL/GenBank/DDBJ databases">
        <title>Prjna785345.</title>
        <authorList>
            <person name="Rujirawat T."/>
            <person name="Krajaejun T."/>
        </authorList>
    </citation>
    <scope>NUCLEOTIDE SEQUENCE</scope>
    <source>
        <strain evidence="1">Pi057C3</strain>
    </source>
</reference>
<evidence type="ECO:0000313" key="1">
    <source>
        <dbReference type="EMBL" id="KAJ0389104.1"/>
    </source>
</evidence>
<sequence length="79" mass="9180">MGLLHDRFFQEFPGAIRAKHFVQHVEPFAINSCQYYQEKNCTDVFDYLRQLYELPPPLTIDCGAKSTSKTPSNVKKEEL</sequence>